<dbReference type="Proteomes" id="UP000193427">
    <property type="component" value="Chromosome"/>
</dbReference>
<dbReference type="AlphaFoldDB" id="A0A1W6L5G9"/>
<proteinExistence type="predicted"/>
<protein>
    <submittedName>
        <fullName evidence="1">Uncharacterized protein</fullName>
    </submittedName>
</protein>
<sequence>MVIFSWVVLGLAGFLLLCSGVSWGVYVAIEDSDWRRLSVKLFRFSMVLLLLFVNVLIYAHIVSGLTGG</sequence>
<dbReference type="STRING" id="946333.A4W93_06250"/>
<dbReference type="EMBL" id="CP015118">
    <property type="protein sequence ID" value="ARN19545.1"/>
    <property type="molecule type" value="Genomic_DNA"/>
</dbReference>
<name>A0A1W6L5G9_9BURK</name>
<gene>
    <name evidence="1" type="ORF">A4W93_06250</name>
</gene>
<evidence type="ECO:0000313" key="1">
    <source>
        <dbReference type="EMBL" id="ARN19545.1"/>
    </source>
</evidence>
<dbReference type="RefSeq" id="WP_085749806.1">
    <property type="nucleotide sequence ID" value="NZ_BSPR01000002.1"/>
</dbReference>
<keyword evidence="2" id="KW-1185">Reference proteome</keyword>
<reference evidence="1 2" key="1">
    <citation type="submission" date="2016-04" db="EMBL/GenBank/DDBJ databases">
        <title>Complete genome sequence of natural rubber-degrading, novel Gram-negative bacterium, Rhizobacter gummiphilus strain NS21.</title>
        <authorList>
            <person name="Tabata M."/>
            <person name="Kasai D."/>
            <person name="Fukuda M."/>
        </authorList>
    </citation>
    <scope>NUCLEOTIDE SEQUENCE [LARGE SCALE GENOMIC DNA]</scope>
    <source>
        <strain evidence="1 2">NS21</strain>
    </source>
</reference>
<dbReference type="KEGG" id="rgu:A4W93_06250"/>
<accession>A0A1W6L5G9</accession>
<dbReference type="OrthoDB" id="9155178at2"/>
<evidence type="ECO:0000313" key="2">
    <source>
        <dbReference type="Proteomes" id="UP000193427"/>
    </source>
</evidence>
<organism evidence="1 2">
    <name type="scientific">Piscinibacter gummiphilus</name>
    <dbReference type="NCBI Taxonomy" id="946333"/>
    <lineage>
        <taxon>Bacteria</taxon>
        <taxon>Pseudomonadati</taxon>
        <taxon>Pseudomonadota</taxon>
        <taxon>Betaproteobacteria</taxon>
        <taxon>Burkholderiales</taxon>
        <taxon>Sphaerotilaceae</taxon>
        <taxon>Piscinibacter</taxon>
    </lineage>
</organism>